<protein>
    <recommendedName>
        <fullName evidence="4">GLPGLI family protein</fullName>
    </recommendedName>
</protein>
<dbReference type="STRING" id="651662.SAMN04488069_107223"/>
<feature type="chain" id="PRO_5011765184" description="GLPGLI family protein" evidence="1">
    <location>
        <begin position="20"/>
        <end position="217"/>
    </location>
</feature>
<reference evidence="3" key="1">
    <citation type="submission" date="2016-10" db="EMBL/GenBank/DDBJ databases">
        <authorList>
            <person name="Varghese N."/>
            <person name="Submissions S."/>
        </authorList>
    </citation>
    <scope>NUCLEOTIDE SEQUENCE [LARGE SCALE GENOMIC DNA]</scope>
    <source>
        <strain evidence="3">CGMCC 1.8975</strain>
    </source>
</reference>
<keyword evidence="3" id="KW-1185">Reference proteome</keyword>
<sequence>MIRFLVLFVALLLPQALFAQFGSYESGTYVLVDNRQVRYSAKLKLRDENTLLIKEGNSKKEKIDLEEVLWFQVANRKFVPIGGFHVKKGLGGTDVQRGFAEVLDSGQVKLYEYSYYVSNPPRTGSGGMVYGGGASWTSVHLLQRPGEQEFTVVTANRLSGAGKNFREILTPFITARPDLQKLLADRKISIENLAPFVRALNSGEPYKAPILPASQLY</sequence>
<dbReference type="AlphaFoldDB" id="A0A1H3J0Q6"/>
<dbReference type="EMBL" id="FNOV01000007">
    <property type="protein sequence ID" value="SDY33175.1"/>
    <property type="molecule type" value="Genomic_DNA"/>
</dbReference>
<evidence type="ECO:0000313" key="2">
    <source>
        <dbReference type="EMBL" id="SDY33175.1"/>
    </source>
</evidence>
<dbReference type="Proteomes" id="UP000199249">
    <property type="component" value="Unassembled WGS sequence"/>
</dbReference>
<keyword evidence="1" id="KW-0732">Signal</keyword>
<proteinExistence type="predicted"/>
<dbReference type="OrthoDB" id="879754at2"/>
<evidence type="ECO:0008006" key="4">
    <source>
        <dbReference type="Google" id="ProtNLM"/>
    </source>
</evidence>
<name>A0A1H3J0Q6_9BACT</name>
<accession>A0A1H3J0Q6</accession>
<evidence type="ECO:0000313" key="3">
    <source>
        <dbReference type="Proteomes" id="UP000199249"/>
    </source>
</evidence>
<dbReference type="RefSeq" id="WP_092740497.1">
    <property type="nucleotide sequence ID" value="NZ_FNOV01000007.1"/>
</dbReference>
<organism evidence="2 3">
    <name type="scientific">Hymenobacter psychrophilus</name>
    <dbReference type="NCBI Taxonomy" id="651662"/>
    <lineage>
        <taxon>Bacteria</taxon>
        <taxon>Pseudomonadati</taxon>
        <taxon>Bacteroidota</taxon>
        <taxon>Cytophagia</taxon>
        <taxon>Cytophagales</taxon>
        <taxon>Hymenobacteraceae</taxon>
        <taxon>Hymenobacter</taxon>
    </lineage>
</organism>
<evidence type="ECO:0000256" key="1">
    <source>
        <dbReference type="SAM" id="SignalP"/>
    </source>
</evidence>
<feature type="signal peptide" evidence="1">
    <location>
        <begin position="1"/>
        <end position="19"/>
    </location>
</feature>
<gene>
    <name evidence="2" type="ORF">SAMN04488069_107223</name>
</gene>